<feature type="compositionally biased region" description="Polar residues" evidence="7">
    <location>
        <begin position="886"/>
        <end position="901"/>
    </location>
</feature>
<keyword evidence="4 8" id="KW-0812">Transmembrane</keyword>
<keyword evidence="13" id="KW-1185">Reference proteome</keyword>
<feature type="compositionally biased region" description="Low complexity" evidence="7">
    <location>
        <begin position="843"/>
        <end position="853"/>
    </location>
</feature>
<feature type="transmembrane region" description="Helical" evidence="8">
    <location>
        <begin position="159"/>
        <end position="178"/>
    </location>
</feature>
<dbReference type="Pfam" id="PF02714">
    <property type="entry name" value="RSN1_7TM"/>
    <property type="match status" value="1"/>
</dbReference>
<evidence type="ECO:0000256" key="6">
    <source>
        <dbReference type="ARBA" id="ARBA00023136"/>
    </source>
</evidence>
<dbReference type="EMBL" id="JBFXLT010000030">
    <property type="protein sequence ID" value="KAL2814915.1"/>
    <property type="molecule type" value="Genomic_DNA"/>
</dbReference>
<gene>
    <name evidence="12" type="ORF">BJX63DRAFT_183224</name>
</gene>
<evidence type="ECO:0008006" key="14">
    <source>
        <dbReference type="Google" id="ProtNLM"/>
    </source>
</evidence>
<evidence type="ECO:0000256" key="1">
    <source>
        <dbReference type="ARBA" id="ARBA00004141"/>
    </source>
</evidence>
<feature type="domain" description="CSC1/OSCA1-like 7TM region" evidence="9">
    <location>
        <begin position="381"/>
        <end position="662"/>
    </location>
</feature>
<protein>
    <recommendedName>
        <fullName evidence="14">DUF221-domain-containing protein</fullName>
    </recommendedName>
</protein>
<comment type="subcellular location">
    <subcellularLocation>
        <location evidence="1">Membrane</location>
        <topology evidence="1">Multi-pass membrane protein</topology>
    </subcellularLocation>
</comment>
<feature type="compositionally biased region" description="Basic and acidic residues" evidence="7">
    <location>
        <begin position="864"/>
        <end position="874"/>
    </location>
</feature>
<feature type="transmembrane region" description="Helical" evidence="8">
    <location>
        <begin position="31"/>
        <end position="53"/>
    </location>
</feature>
<feature type="transmembrane region" description="Helical" evidence="8">
    <location>
        <begin position="382"/>
        <end position="409"/>
    </location>
</feature>
<feature type="transmembrane region" description="Helical" evidence="8">
    <location>
        <begin position="670"/>
        <end position="690"/>
    </location>
</feature>
<proteinExistence type="inferred from homology"/>
<accession>A0ABR4HHI4</accession>
<feature type="transmembrane region" description="Helical" evidence="8">
    <location>
        <begin position="587"/>
        <end position="618"/>
    </location>
</feature>
<evidence type="ECO:0000256" key="8">
    <source>
        <dbReference type="SAM" id="Phobius"/>
    </source>
</evidence>
<feature type="transmembrane region" description="Helical" evidence="8">
    <location>
        <begin position="429"/>
        <end position="449"/>
    </location>
</feature>
<organism evidence="12 13">
    <name type="scientific">Aspergillus granulosus</name>
    <dbReference type="NCBI Taxonomy" id="176169"/>
    <lineage>
        <taxon>Eukaryota</taxon>
        <taxon>Fungi</taxon>
        <taxon>Dikarya</taxon>
        <taxon>Ascomycota</taxon>
        <taxon>Pezizomycotina</taxon>
        <taxon>Eurotiomycetes</taxon>
        <taxon>Eurotiomycetidae</taxon>
        <taxon>Eurotiales</taxon>
        <taxon>Aspergillaceae</taxon>
        <taxon>Aspergillus</taxon>
        <taxon>Aspergillus subgen. Nidulantes</taxon>
    </lineage>
</organism>
<keyword evidence="3" id="KW-0813">Transport</keyword>
<dbReference type="Proteomes" id="UP001610334">
    <property type="component" value="Unassembled WGS sequence"/>
</dbReference>
<feature type="domain" description="CSC1/OSCA1-like N-terminal transmembrane" evidence="10">
    <location>
        <begin position="31"/>
        <end position="180"/>
    </location>
</feature>
<sequence>MDHSALWRRDGAEEFLKLIQDPFKSAFQTNAVWASLGTSFAVALVLALLFSLVRPRHTLVYAPKVKHADRKHAPPPVGKGLFSWIKPVVRTKEQELVDCIGLDATVFIRFTKMCRNIFIFLSIIGCGVMIPLNLTQSENINNAGPFATMTPLYVKSDAIWSQVVCAWCFDLIIAYFLWRNYRAVLVLRRRYFESSDYQRSLHARTLMITDIPPDVRTDEGVMRLTEELNPTAAIPRSSVGRNVKILPKLIKEHEETVRTLESVLAKYLKNPDRLPINRPTMRPPRSLRGEHGSGKVDAIDFLTDRISRLEEEIHHVRSSIDKRNAMPYGFVSWDKIEHAHAVAYVARNKHPRGTTIRLAPRPHELIWENLPLSKSARKWKTFVMFLWVTALTIVWIAPNALIAIFLSNLSNLGLVWPAFQRSLNANSHVWAGVQGILSPAVTSLVYLILPIIFRRLAIQAGDVTKTLREQHVLRHLYSFFVFNNLVVFSLFSAVWTFVAAVIELNNKDEDPWQAVKDGQFYQKAVSAMCQVSPFWVTYLLQRNMGAAIDLVQLVNLVWVWFAKTFMAPTPRQTIEWTAPPPFDYASYYNYFLFYATVAVCFATLQPIVLPVTALYFGLDAFMKKYMLMYIFVTKNESGGQFWRVLFNRVVFATILSNVVVALVSKARGTWTMVFCVIPLPFLMLLFKWYCMRQFDVDSTYYNRASLTDAEALAVSKSSKGAAERLSSKFGHPALFKPLITPMVHAKAAEALKQIYRGRLNTSEVEGEYSDIVMDPMSRTHPGKTMKDVSSAPFEVVPENHLDFSYYKDRADFRDEFGGGIYGRPEDLMTERSHTPRSGFGEWSPSSSRASSPAPSVPTLPVLKSYDDHDPRVTEQTHPAFRPSPFRQDSSQNRGFYQQQNESETELLGQAQLPPSTSITPWRSAEYGPVDQDDPAFTSYEAYRMPR</sequence>
<reference evidence="12 13" key="1">
    <citation type="submission" date="2024-07" db="EMBL/GenBank/DDBJ databases">
        <title>Section-level genome sequencing and comparative genomics of Aspergillus sections Usti and Cavernicolus.</title>
        <authorList>
            <consortium name="Lawrence Berkeley National Laboratory"/>
            <person name="Nybo J.L."/>
            <person name="Vesth T.C."/>
            <person name="Theobald S."/>
            <person name="Frisvad J.C."/>
            <person name="Larsen T.O."/>
            <person name="Kjaerboelling I."/>
            <person name="Rothschild-Mancinelli K."/>
            <person name="Lyhne E.K."/>
            <person name="Kogle M.E."/>
            <person name="Barry K."/>
            <person name="Clum A."/>
            <person name="Na H."/>
            <person name="Ledsgaard L."/>
            <person name="Lin J."/>
            <person name="Lipzen A."/>
            <person name="Kuo A."/>
            <person name="Riley R."/>
            <person name="Mondo S."/>
            <person name="Labutti K."/>
            <person name="Haridas S."/>
            <person name="Pangalinan J."/>
            <person name="Salamov A.A."/>
            <person name="Simmons B.A."/>
            <person name="Magnuson J.K."/>
            <person name="Chen J."/>
            <person name="Drula E."/>
            <person name="Henrissat B."/>
            <person name="Wiebenga A."/>
            <person name="Lubbers R.J."/>
            <person name="Gomes A.C."/>
            <person name="Makela M.R."/>
            <person name="Stajich J."/>
            <person name="Grigoriev I.V."/>
            <person name="Mortensen U.H."/>
            <person name="De Vries R.P."/>
            <person name="Baker S.E."/>
            <person name="Andersen M.R."/>
        </authorList>
    </citation>
    <scope>NUCLEOTIDE SEQUENCE [LARGE SCALE GENOMIC DNA]</scope>
    <source>
        <strain evidence="12 13">CBS 588.65</strain>
    </source>
</reference>
<dbReference type="InterPro" id="IPR027815">
    <property type="entry name" value="CSC1/OSCA1-like_cyt"/>
</dbReference>
<feature type="domain" description="CSC1/OSCA1-like cytosolic" evidence="11">
    <location>
        <begin position="203"/>
        <end position="369"/>
    </location>
</feature>
<feature type="transmembrane region" description="Helical" evidence="8">
    <location>
        <begin position="476"/>
        <end position="500"/>
    </location>
</feature>
<dbReference type="InterPro" id="IPR003864">
    <property type="entry name" value="CSC1/OSCA1-like_7TM"/>
</dbReference>
<dbReference type="InterPro" id="IPR045122">
    <property type="entry name" value="Csc1-like"/>
</dbReference>
<dbReference type="Pfam" id="PF14703">
    <property type="entry name" value="PHM7_cyt"/>
    <property type="match status" value="1"/>
</dbReference>
<evidence type="ECO:0000256" key="2">
    <source>
        <dbReference type="ARBA" id="ARBA00007779"/>
    </source>
</evidence>
<evidence type="ECO:0000256" key="4">
    <source>
        <dbReference type="ARBA" id="ARBA00022692"/>
    </source>
</evidence>
<dbReference type="PANTHER" id="PTHR13018">
    <property type="entry name" value="PROBABLE MEMBRANE PROTEIN DUF221-RELATED"/>
    <property type="match status" value="1"/>
</dbReference>
<evidence type="ECO:0000259" key="11">
    <source>
        <dbReference type="Pfam" id="PF14703"/>
    </source>
</evidence>
<comment type="similarity">
    <text evidence="2">Belongs to the CSC1 (TC 1.A.17) family.</text>
</comment>
<keyword evidence="6 8" id="KW-0472">Membrane</keyword>
<dbReference type="Pfam" id="PF13967">
    <property type="entry name" value="RSN1_TM"/>
    <property type="match status" value="1"/>
</dbReference>
<feature type="compositionally biased region" description="Basic and acidic residues" evidence="7">
    <location>
        <begin position="823"/>
        <end position="833"/>
    </location>
</feature>
<evidence type="ECO:0000256" key="7">
    <source>
        <dbReference type="SAM" id="MobiDB-lite"/>
    </source>
</evidence>
<evidence type="ECO:0000256" key="3">
    <source>
        <dbReference type="ARBA" id="ARBA00022448"/>
    </source>
</evidence>
<evidence type="ECO:0000313" key="13">
    <source>
        <dbReference type="Proteomes" id="UP001610334"/>
    </source>
</evidence>
<keyword evidence="5 8" id="KW-1133">Transmembrane helix</keyword>
<name>A0ABR4HHI4_9EURO</name>
<comment type="caution">
    <text evidence="12">The sequence shown here is derived from an EMBL/GenBank/DDBJ whole genome shotgun (WGS) entry which is preliminary data.</text>
</comment>
<feature type="transmembrane region" description="Helical" evidence="8">
    <location>
        <begin position="645"/>
        <end position="664"/>
    </location>
</feature>
<feature type="region of interest" description="Disordered" evidence="7">
    <location>
        <begin position="817"/>
        <end position="946"/>
    </location>
</feature>
<evidence type="ECO:0000313" key="12">
    <source>
        <dbReference type="EMBL" id="KAL2814915.1"/>
    </source>
</evidence>
<evidence type="ECO:0000259" key="9">
    <source>
        <dbReference type="Pfam" id="PF02714"/>
    </source>
</evidence>
<feature type="transmembrane region" description="Helical" evidence="8">
    <location>
        <begin position="117"/>
        <end position="134"/>
    </location>
</feature>
<dbReference type="InterPro" id="IPR032880">
    <property type="entry name" value="CSC1/OSCA1-like_N"/>
</dbReference>
<dbReference type="PANTHER" id="PTHR13018:SF149">
    <property type="entry name" value="DOMAIN PROTEIN, PUTATIVE (AFU_ORTHOLOGUE AFUA_3G11660)-RELATED"/>
    <property type="match status" value="1"/>
</dbReference>
<evidence type="ECO:0000256" key="5">
    <source>
        <dbReference type="ARBA" id="ARBA00022989"/>
    </source>
</evidence>
<evidence type="ECO:0000259" key="10">
    <source>
        <dbReference type="Pfam" id="PF13967"/>
    </source>
</evidence>